<feature type="transmembrane region" description="Helical" evidence="1">
    <location>
        <begin position="146"/>
        <end position="165"/>
    </location>
</feature>
<evidence type="ECO:0000256" key="1">
    <source>
        <dbReference type="SAM" id="Phobius"/>
    </source>
</evidence>
<name>X7F8A0_9RHOB</name>
<dbReference type="OrthoDB" id="7847071at2"/>
<evidence type="ECO:0000313" key="2">
    <source>
        <dbReference type="EMBL" id="ETX29122.1"/>
    </source>
</evidence>
<accession>X7F8A0</accession>
<dbReference type="RefSeq" id="WP_043769833.1">
    <property type="nucleotide sequence ID" value="NZ_JAME01000012.1"/>
</dbReference>
<keyword evidence="1" id="KW-0812">Transmembrane</keyword>
<dbReference type="STRING" id="1449351.RISW2_02845"/>
<dbReference type="AlphaFoldDB" id="X7F8A0"/>
<dbReference type="PATRIC" id="fig|1449351.3.peg.1951"/>
<feature type="transmembrane region" description="Helical" evidence="1">
    <location>
        <begin position="78"/>
        <end position="98"/>
    </location>
</feature>
<keyword evidence="3" id="KW-1185">Reference proteome</keyword>
<dbReference type="EMBL" id="JAME01000012">
    <property type="protein sequence ID" value="ETX29122.1"/>
    <property type="molecule type" value="Genomic_DNA"/>
</dbReference>
<reference evidence="2 3" key="1">
    <citation type="submission" date="2014-01" db="EMBL/GenBank/DDBJ databases">
        <title>Roseivivax isoporae LMG 25204 Genome Sequencing.</title>
        <authorList>
            <person name="Lai Q."/>
            <person name="Li G."/>
            <person name="Shao Z."/>
        </authorList>
    </citation>
    <scope>NUCLEOTIDE SEQUENCE [LARGE SCALE GENOMIC DNA]</scope>
    <source>
        <strain evidence="2 3">LMG 25204</strain>
    </source>
</reference>
<sequence length="175" mass="19387">MDWYGIVFEVIDLRSFSNLWFWIALAVMWSTTSHWVLGVPFDMVGRAARRGGTAQDDLEALVRINTARILYIARESGLILTAAGSFVLTLLAVLGFWFRIEFAQALFLLGLPMAVVALMSVRTAARIRGRDLHGEALRRALTRHRFAVQAVGVTSVLATTLWGMYVNFTVGPLGG</sequence>
<comment type="caution">
    <text evidence="2">The sequence shown here is derived from an EMBL/GenBank/DDBJ whole genome shotgun (WGS) entry which is preliminary data.</text>
</comment>
<organism evidence="2 3">
    <name type="scientific">Roseivivax isoporae LMG 25204</name>
    <dbReference type="NCBI Taxonomy" id="1449351"/>
    <lineage>
        <taxon>Bacteria</taxon>
        <taxon>Pseudomonadati</taxon>
        <taxon>Pseudomonadota</taxon>
        <taxon>Alphaproteobacteria</taxon>
        <taxon>Rhodobacterales</taxon>
        <taxon>Roseobacteraceae</taxon>
        <taxon>Roseivivax</taxon>
    </lineage>
</organism>
<protein>
    <submittedName>
        <fullName evidence="2">Component of SufBCD complex</fullName>
    </submittedName>
</protein>
<dbReference type="Proteomes" id="UP000023430">
    <property type="component" value="Unassembled WGS sequence"/>
</dbReference>
<feature type="transmembrane region" description="Helical" evidence="1">
    <location>
        <begin position="104"/>
        <end position="125"/>
    </location>
</feature>
<keyword evidence="1" id="KW-0472">Membrane</keyword>
<proteinExistence type="predicted"/>
<evidence type="ECO:0000313" key="3">
    <source>
        <dbReference type="Proteomes" id="UP000023430"/>
    </source>
</evidence>
<feature type="transmembrane region" description="Helical" evidence="1">
    <location>
        <begin position="20"/>
        <end position="41"/>
    </location>
</feature>
<keyword evidence="1" id="KW-1133">Transmembrane helix</keyword>
<gene>
    <name evidence="2" type="ORF">RISW2_02845</name>
</gene>
<dbReference type="eggNOG" id="ENOG502ZVNE">
    <property type="taxonomic scope" value="Bacteria"/>
</dbReference>